<organism evidence="4">
    <name type="scientific">Nippostrongylus brasiliensis</name>
    <name type="common">Rat hookworm</name>
    <dbReference type="NCBI Taxonomy" id="27835"/>
    <lineage>
        <taxon>Eukaryota</taxon>
        <taxon>Metazoa</taxon>
        <taxon>Ecdysozoa</taxon>
        <taxon>Nematoda</taxon>
        <taxon>Chromadorea</taxon>
        <taxon>Rhabditida</taxon>
        <taxon>Rhabditina</taxon>
        <taxon>Rhabditomorpha</taxon>
        <taxon>Strongyloidea</taxon>
        <taxon>Heligmosomidae</taxon>
        <taxon>Nippostrongylus</taxon>
    </lineage>
</organism>
<dbReference type="EMBL" id="UYSL01023045">
    <property type="protein sequence ID" value="VDL81622.1"/>
    <property type="molecule type" value="Genomic_DNA"/>
</dbReference>
<evidence type="ECO:0000313" key="4">
    <source>
        <dbReference type="WBParaSite" id="NBR_0001790101-mRNA-1"/>
    </source>
</evidence>
<feature type="compositionally biased region" description="Polar residues" evidence="1">
    <location>
        <begin position="79"/>
        <end position="104"/>
    </location>
</feature>
<keyword evidence="3" id="KW-1185">Reference proteome</keyword>
<feature type="region of interest" description="Disordered" evidence="1">
    <location>
        <begin position="66"/>
        <end position="152"/>
    </location>
</feature>
<protein>
    <submittedName>
        <fullName evidence="4">Peptidase A2 domain-containing protein</fullName>
    </submittedName>
</protein>
<feature type="compositionally biased region" description="Basic and acidic residues" evidence="1">
    <location>
        <begin position="105"/>
        <end position="114"/>
    </location>
</feature>
<dbReference type="STRING" id="27835.A0A0N4YLC4"/>
<dbReference type="Proteomes" id="UP000271162">
    <property type="component" value="Unassembled WGS sequence"/>
</dbReference>
<feature type="compositionally biased region" description="Polar residues" evidence="1">
    <location>
        <begin position="134"/>
        <end position="152"/>
    </location>
</feature>
<dbReference type="OMA" id="DSYYMLA"/>
<dbReference type="WBParaSite" id="NBR_0001790101-mRNA-1">
    <property type="protein sequence ID" value="NBR_0001790101-mRNA-1"/>
    <property type="gene ID" value="NBR_0001790101"/>
</dbReference>
<gene>
    <name evidence="2" type="ORF">NBR_LOCUS17902</name>
</gene>
<accession>A0A0N4YLC4</accession>
<reference evidence="4" key="1">
    <citation type="submission" date="2017-02" db="UniProtKB">
        <authorList>
            <consortium name="WormBaseParasite"/>
        </authorList>
    </citation>
    <scope>IDENTIFICATION</scope>
</reference>
<evidence type="ECO:0000313" key="2">
    <source>
        <dbReference type="EMBL" id="VDL81622.1"/>
    </source>
</evidence>
<dbReference type="AlphaFoldDB" id="A0A0N4YLC4"/>
<name>A0A0N4YLC4_NIPBR</name>
<evidence type="ECO:0000313" key="3">
    <source>
        <dbReference type="Proteomes" id="UP000271162"/>
    </source>
</evidence>
<reference evidence="2 3" key="2">
    <citation type="submission" date="2018-11" db="EMBL/GenBank/DDBJ databases">
        <authorList>
            <consortium name="Pathogen Informatics"/>
        </authorList>
    </citation>
    <scope>NUCLEOTIDE SEQUENCE [LARGE SCALE GENOMIC DNA]</scope>
</reference>
<proteinExistence type="predicted"/>
<sequence>MQRIAARMAPGMVMDFLLGSKLYECLSDWKDSYYMLAALEAPEGQVFSEVRTVALRLERMRNAQRTVKANHWNSRREPTSTSATAKEQPTSSRAHTSSGSQAESQRWENRDSAHKAKGGLNKPREGPSRKPTGPKNNPTAAANASKPNGRQSFSTHLQSWCLATHTSSSAVSTKPYGEPCYCKIKVLGVEADALVDSGSVISIMPLGSLKRIKDTNVDLDGGYGRTCRR</sequence>
<evidence type="ECO:0000256" key="1">
    <source>
        <dbReference type="SAM" id="MobiDB-lite"/>
    </source>
</evidence>